<gene>
    <name evidence="3" type="ORF">O1G21_00385</name>
</gene>
<feature type="transmembrane region" description="Helical" evidence="1">
    <location>
        <begin position="116"/>
        <end position="139"/>
    </location>
</feature>
<dbReference type="InterPro" id="IPR019251">
    <property type="entry name" value="DUF2231_TM"/>
</dbReference>
<feature type="domain" description="DUF2231" evidence="2">
    <location>
        <begin position="9"/>
        <end position="146"/>
    </location>
</feature>
<reference evidence="4" key="1">
    <citation type="submission" date="2022-12" db="EMBL/GenBank/DDBJ databases">
        <authorList>
            <person name="Mo P."/>
        </authorList>
    </citation>
    <scope>NUCLEOTIDE SEQUENCE [LARGE SCALE GENOMIC DNA]</scope>
    <source>
        <strain evidence="4">HUAS 3-15</strain>
    </source>
</reference>
<evidence type="ECO:0000313" key="3">
    <source>
        <dbReference type="EMBL" id="WBP84460.1"/>
    </source>
</evidence>
<keyword evidence="1" id="KW-0812">Transmembrane</keyword>
<evidence type="ECO:0000313" key="4">
    <source>
        <dbReference type="Proteomes" id="UP001212821"/>
    </source>
</evidence>
<organism evidence="3 4">
    <name type="scientific">Kitasatospora cathayae</name>
    <dbReference type="NCBI Taxonomy" id="3004092"/>
    <lineage>
        <taxon>Bacteria</taxon>
        <taxon>Bacillati</taxon>
        <taxon>Actinomycetota</taxon>
        <taxon>Actinomycetes</taxon>
        <taxon>Kitasatosporales</taxon>
        <taxon>Streptomycetaceae</taxon>
        <taxon>Kitasatospora</taxon>
    </lineage>
</organism>
<dbReference type="EMBL" id="CP115450">
    <property type="protein sequence ID" value="WBP84460.1"/>
    <property type="molecule type" value="Genomic_DNA"/>
</dbReference>
<evidence type="ECO:0000256" key="1">
    <source>
        <dbReference type="SAM" id="Phobius"/>
    </source>
</evidence>
<protein>
    <submittedName>
        <fullName evidence="3">DUF2231 domain-containing protein</fullName>
    </submittedName>
</protein>
<evidence type="ECO:0000259" key="2">
    <source>
        <dbReference type="Pfam" id="PF09990"/>
    </source>
</evidence>
<sequence>MYSRATIAGHPVHPMLIAYPVAGYTGTLVGFAVYAANGQQFWLNFAIAMNIAGVGGALLAALPGFADWLLGIPKDSGAKGVGLAHAGLNVVALALFAITLGFYVGHWDGPPRGTALGLALASAGLVCTVSAGFLGWMLVQNYHIGVRLTHYQESDEPAVQNIRPLRIHHDKAA</sequence>
<dbReference type="Proteomes" id="UP001212821">
    <property type="component" value="Chromosome"/>
</dbReference>
<proteinExistence type="predicted"/>
<dbReference type="RefSeq" id="WP_270139697.1">
    <property type="nucleotide sequence ID" value="NZ_CP115450.1"/>
</dbReference>
<accession>A0ABY7PVJ9</accession>
<dbReference type="Pfam" id="PF09990">
    <property type="entry name" value="DUF2231"/>
    <property type="match status" value="1"/>
</dbReference>
<keyword evidence="1" id="KW-1133">Transmembrane helix</keyword>
<keyword evidence="1" id="KW-0472">Membrane</keyword>
<feature type="transmembrane region" description="Helical" evidence="1">
    <location>
        <begin position="82"/>
        <end position="104"/>
    </location>
</feature>
<feature type="transmembrane region" description="Helical" evidence="1">
    <location>
        <begin position="12"/>
        <end position="35"/>
    </location>
</feature>
<name>A0ABY7PVJ9_9ACTN</name>
<feature type="transmembrane region" description="Helical" evidence="1">
    <location>
        <begin position="41"/>
        <end position="70"/>
    </location>
</feature>
<keyword evidence="4" id="KW-1185">Reference proteome</keyword>